<keyword evidence="5" id="KW-1185">Reference proteome</keyword>
<feature type="region of interest" description="Disordered" evidence="2">
    <location>
        <begin position="1"/>
        <end position="22"/>
    </location>
</feature>
<organism evidence="4 5">
    <name type="scientific">Dissophora globulifera</name>
    <dbReference type="NCBI Taxonomy" id="979702"/>
    <lineage>
        <taxon>Eukaryota</taxon>
        <taxon>Fungi</taxon>
        <taxon>Fungi incertae sedis</taxon>
        <taxon>Mucoromycota</taxon>
        <taxon>Mortierellomycotina</taxon>
        <taxon>Mortierellomycetes</taxon>
        <taxon>Mortierellales</taxon>
        <taxon>Mortierellaceae</taxon>
        <taxon>Dissophora</taxon>
    </lineage>
</organism>
<dbReference type="Pfam" id="PF04127">
    <property type="entry name" value="DFP"/>
    <property type="match status" value="2"/>
</dbReference>
<comment type="caution">
    <text evidence="4">The sequence shown here is derived from an EMBL/GenBank/DDBJ whole genome shotgun (WGS) entry which is preliminary data.</text>
</comment>
<dbReference type="AlphaFoldDB" id="A0A9P6R3K4"/>
<dbReference type="Proteomes" id="UP000738325">
    <property type="component" value="Unassembled WGS sequence"/>
</dbReference>
<dbReference type="InterPro" id="IPR007085">
    <property type="entry name" value="DNA/pantothenate-metab_flavo_C"/>
</dbReference>
<accession>A0A9P6R3K4</accession>
<dbReference type="PANTHER" id="PTHR12290">
    <property type="entry name" value="CORNICHON-RELATED"/>
    <property type="match status" value="1"/>
</dbReference>
<proteinExistence type="inferred from homology"/>
<feature type="domain" description="DNA/pantothenate metabolism flavoprotein C-terminal" evidence="3">
    <location>
        <begin position="88"/>
        <end position="143"/>
    </location>
</feature>
<dbReference type="EMBL" id="JAAAIP010000881">
    <property type="protein sequence ID" value="KAG0311766.1"/>
    <property type="molecule type" value="Genomic_DNA"/>
</dbReference>
<dbReference type="SUPFAM" id="SSF102645">
    <property type="entry name" value="CoaB-like"/>
    <property type="match status" value="1"/>
</dbReference>
<dbReference type="FunFam" id="3.40.50.10300:FF:000002">
    <property type="entry name" value="Phosphopantothenate--cysteine ligase 2"/>
    <property type="match status" value="1"/>
</dbReference>
<protein>
    <recommendedName>
        <fullName evidence="3">DNA/pantothenate metabolism flavoprotein C-terminal domain-containing protein</fullName>
    </recommendedName>
</protein>
<gene>
    <name evidence="4" type="ORF">BGZ99_009930</name>
</gene>
<dbReference type="OrthoDB" id="70224at2759"/>
<dbReference type="InterPro" id="IPR035929">
    <property type="entry name" value="CoaB-like_sf"/>
</dbReference>
<evidence type="ECO:0000313" key="5">
    <source>
        <dbReference type="Proteomes" id="UP000738325"/>
    </source>
</evidence>
<evidence type="ECO:0000256" key="2">
    <source>
        <dbReference type="SAM" id="MobiDB-lite"/>
    </source>
</evidence>
<dbReference type="Gene3D" id="3.40.50.10300">
    <property type="entry name" value="CoaB-like"/>
    <property type="match status" value="1"/>
</dbReference>
<evidence type="ECO:0000313" key="4">
    <source>
        <dbReference type="EMBL" id="KAG0311766.1"/>
    </source>
</evidence>
<evidence type="ECO:0000259" key="3">
    <source>
        <dbReference type="Pfam" id="PF04127"/>
    </source>
</evidence>
<comment type="similarity">
    <text evidence="1">Belongs to the PPC synthetase family.</text>
</comment>
<name>A0A9P6R3K4_9FUNG</name>
<sequence>MASQQINHPVPNKPSLLNGAHLVGGANGIDPHAYPHFHSGSSTPASTSSPGPVSAEVYFASHVAPKSLPESAERIRSFVDHHMHEGRRVVLVTSGGTTVPLETQTVRFIDNFSAGTRGATSAEYFLEAGYAVIFMHRQFSLQPYSRHYSHSRNCFLEFMEADESGIHVMPSYVEEMRTVLHKYRETQKAGTLLTLDFVTVNDYLFLLREAAQIISKMDVNAMYYLAAAVSDFFIPADKMSEHKIQSGDGLLNLSMDQVPKVLKPLVNDWTPKAFIVSFKLETDEELLPLKARQALKRYGHQIVIGNVLTTRKRVVKLITNENETEIRLTAEEDEVEHIEIESRIVPELIERHSEWIEACGTRGECGIRIRTTPVPATVATTASA</sequence>
<feature type="domain" description="DNA/pantothenate metabolism flavoprotein C-terminal" evidence="3">
    <location>
        <begin position="210"/>
        <end position="336"/>
    </location>
</feature>
<dbReference type="GO" id="GO:0015937">
    <property type="term" value="P:coenzyme A biosynthetic process"/>
    <property type="evidence" value="ECO:0007669"/>
    <property type="project" value="UniProtKB-ARBA"/>
</dbReference>
<dbReference type="GO" id="GO:0004632">
    <property type="term" value="F:phosphopantothenate--cysteine ligase activity"/>
    <property type="evidence" value="ECO:0007669"/>
    <property type="project" value="UniProtKB-ARBA"/>
</dbReference>
<reference evidence="4" key="1">
    <citation type="journal article" date="2020" name="Fungal Divers.">
        <title>Resolving the Mortierellaceae phylogeny through synthesis of multi-gene phylogenetics and phylogenomics.</title>
        <authorList>
            <person name="Vandepol N."/>
            <person name="Liber J."/>
            <person name="Desiro A."/>
            <person name="Na H."/>
            <person name="Kennedy M."/>
            <person name="Barry K."/>
            <person name="Grigoriev I.V."/>
            <person name="Miller A.N."/>
            <person name="O'Donnell K."/>
            <person name="Stajich J.E."/>
            <person name="Bonito G."/>
        </authorList>
    </citation>
    <scope>NUCLEOTIDE SEQUENCE</scope>
    <source>
        <strain evidence="4">REB-010B</strain>
    </source>
</reference>
<evidence type="ECO:0000256" key="1">
    <source>
        <dbReference type="ARBA" id="ARBA00005703"/>
    </source>
</evidence>